<dbReference type="Gene3D" id="4.10.640.10">
    <property type="entry name" value="Ribosomal protein S18"/>
    <property type="match status" value="1"/>
</dbReference>
<accession>A0A1W9NZU4</accession>
<organism evidence="5 6">
    <name type="scientific">candidate division CPR3 bacterium 4484_211</name>
    <dbReference type="NCBI Taxonomy" id="1968527"/>
    <lineage>
        <taxon>Bacteria</taxon>
        <taxon>Bacteria division CPR3</taxon>
    </lineage>
</organism>
<keyword evidence="2 4" id="KW-0689">Ribosomal protein</keyword>
<dbReference type="GO" id="GO:0022627">
    <property type="term" value="C:cytosolic small ribosomal subunit"/>
    <property type="evidence" value="ECO:0007669"/>
    <property type="project" value="TreeGrafter"/>
</dbReference>
<dbReference type="InterPro" id="IPR036870">
    <property type="entry name" value="Ribosomal_bS18_sf"/>
</dbReference>
<dbReference type="GO" id="GO:0070181">
    <property type="term" value="F:small ribosomal subunit rRNA binding"/>
    <property type="evidence" value="ECO:0007669"/>
    <property type="project" value="TreeGrafter"/>
</dbReference>
<dbReference type="GO" id="GO:0003735">
    <property type="term" value="F:structural constituent of ribosome"/>
    <property type="evidence" value="ECO:0007669"/>
    <property type="project" value="InterPro"/>
</dbReference>
<dbReference type="EMBL" id="MZGJ01000009">
    <property type="protein sequence ID" value="OQX51063.1"/>
    <property type="molecule type" value="Genomic_DNA"/>
</dbReference>
<evidence type="ECO:0000256" key="1">
    <source>
        <dbReference type="ARBA" id="ARBA00005589"/>
    </source>
</evidence>
<proteinExistence type="inferred from homology"/>
<dbReference type="PANTHER" id="PTHR13479">
    <property type="entry name" value="30S RIBOSOMAL PROTEIN S18"/>
    <property type="match status" value="1"/>
</dbReference>
<evidence type="ECO:0000256" key="3">
    <source>
        <dbReference type="ARBA" id="ARBA00023274"/>
    </source>
</evidence>
<dbReference type="GO" id="GO:0006412">
    <property type="term" value="P:translation"/>
    <property type="evidence" value="ECO:0007669"/>
    <property type="project" value="InterPro"/>
</dbReference>
<evidence type="ECO:0000256" key="4">
    <source>
        <dbReference type="RuleBase" id="RU003910"/>
    </source>
</evidence>
<dbReference type="Pfam" id="PF01084">
    <property type="entry name" value="Ribosomal_S18"/>
    <property type="match status" value="1"/>
</dbReference>
<reference evidence="6" key="1">
    <citation type="submission" date="2017-03" db="EMBL/GenBank/DDBJ databases">
        <title>Novel pathways for hydrocarbon cycling and metabolic interdependencies in hydrothermal sediment communities.</title>
        <authorList>
            <person name="Dombrowski N."/>
            <person name="Seitz K."/>
            <person name="Teske A."/>
            <person name="Baker B."/>
        </authorList>
    </citation>
    <scope>NUCLEOTIDE SEQUENCE [LARGE SCALE GENOMIC DNA]</scope>
</reference>
<dbReference type="SUPFAM" id="SSF46911">
    <property type="entry name" value="Ribosomal protein S18"/>
    <property type="match status" value="1"/>
</dbReference>
<dbReference type="Proteomes" id="UP000192520">
    <property type="component" value="Unassembled WGS sequence"/>
</dbReference>
<evidence type="ECO:0000313" key="6">
    <source>
        <dbReference type="Proteomes" id="UP000192520"/>
    </source>
</evidence>
<name>A0A1W9NZU4_UNCC3</name>
<dbReference type="STRING" id="1968527.B5M47_02090"/>
<dbReference type="NCBIfam" id="TIGR00165">
    <property type="entry name" value="S18"/>
    <property type="match status" value="1"/>
</dbReference>
<evidence type="ECO:0000256" key="2">
    <source>
        <dbReference type="ARBA" id="ARBA00022980"/>
    </source>
</evidence>
<dbReference type="InterPro" id="IPR001648">
    <property type="entry name" value="Ribosomal_bS18"/>
</dbReference>
<dbReference type="PANTHER" id="PTHR13479:SF40">
    <property type="entry name" value="SMALL RIBOSOMAL SUBUNIT PROTEIN BS18M"/>
    <property type="match status" value="1"/>
</dbReference>
<sequence length="73" mass="8838">MRKRVSRFKKQPRVGYCFFCKENKVPDYKDFDLLNKFLTPRRKMLSRRVSGFCAKHQRQFARAVKRARNLGLI</sequence>
<dbReference type="AlphaFoldDB" id="A0A1W9NZU4"/>
<keyword evidence="3 4" id="KW-0687">Ribonucleoprotein</keyword>
<dbReference type="PRINTS" id="PR00974">
    <property type="entry name" value="RIBOSOMALS18"/>
</dbReference>
<comment type="caution">
    <text evidence="5">The sequence shown here is derived from an EMBL/GenBank/DDBJ whole genome shotgun (WGS) entry which is preliminary data.</text>
</comment>
<protein>
    <submittedName>
        <fullName evidence="5">30S ribosomal protein S18</fullName>
    </submittedName>
</protein>
<gene>
    <name evidence="5" type="ORF">B5M47_02090</name>
</gene>
<evidence type="ECO:0000313" key="5">
    <source>
        <dbReference type="EMBL" id="OQX51063.1"/>
    </source>
</evidence>
<comment type="similarity">
    <text evidence="1 4">Belongs to the bacterial ribosomal protein bS18 family.</text>
</comment>